<evidence type="ECO:0000313" key="8">
    <source>
        <dbReference type="EMBL" id="CAB3255652.1"/>
    </source>
</evidence>
<dbReference type="InterPro" id="IPR028002">
    <property type="entry name" value="Myb_DNA-bind_5"/>
</dbReference>
<keyword evidence="6" id="KW-0175">Coiled coil</keyword>
<evidence type="ECO:0000256" key="6">
    <source>
        <dbReference type="SAM" id="Coils"/>
    </source>
</evidence>
<comment type="function">
    <text evidence="5">Involved in transvection phenomena (= synapsis-dependent gene expression), where the synaptic pairing of chromosomes carrying genes with which zeste interacts influences the expression of these genes. Zeste binds to DNA and stimulates transcription from a nearby promoter.</text>
</comment>
<dbReference type="Pfam" id="PF13873">
    <property type="entry name" value="Myb_DNA-bind_5"/>
    <property type="match status" value="1"/>
</dbReference>
<sequence length="256" mass="28318">MNPSSKAAPMTKDETMLLVQLVAGVAASAFINNKATNATNNKLKDQAWQTLAVDFNSSVSSYQRTPAQLRLKWGNLKKAARKRCANMRISRNKTGGGNDYFPPDEVLDKVASLLGNTCTGFSVEFGGDATIPNVSLVMAEIENDVEVICNETLDDADGTYGGGGDKREVLKETQLLETPPPPKHKNFYISKASGSGALAKRKQRMEEEKCKARIMRENALTEYLVVKKRKIELENEEKELHIAKLKLELDKARLEN</sequence>
<dbReference type="Proteomes" id="UP000494256">
    <property type="component" value="Unassembled WGS sequence"/>
</dbReference>
<dbReference type="AlphaFoldDB" id="A0A8S1BB84"/>
<organism evidence="8 9">
    <name type="scientific">Arctia plantaginis</name>
    <name type="common">Wood tiger moth</name>
    <name type="synonym">Phalaena plantaginis</name>
    <dbReference type="NCBI Taxonomy" id="874455"/>
    <lineage>
        <taxon>Eukaryota</taxon>
        <taxon>Metazoa</taxon>
        <taxon>Ecdysozoa</taxon>
        <taxon>Arthropoda</taxon>
        <taxon>Hexapoda</taxon>
        <taxon>Insecta</taxon>
        <taxon>Pterygota</taxon>
        <taxon>Neoptera</taxon>
        <taxon>Endopterygota</taxon>
        <taxon>Lepidoptera</taxon>
        <taxon>Glossata</taxon>
        <taxon>Ditrysia</taxon>
        <taxon>Noctuoidea</taxon>
        <taxon>Erebidae</taxon>
        <taxon>Arctiinae</taxon>
        <taxon>Arctia</taxon>
    </lineage>
</organism>
<dbReference type="OrthoDB" id="2011769at2759"/>
<proteinExistence type="predicted"/>
<reference evidence="8 9" key="1">
    <citation type="submission" date="2020-04" db="EMBL/GenBank/DDBJ databases">
        <authorList>
            <person name="Wallbank WR R."/>
            <person name="Pardo Diaz C."/>
            <person name="Kozak K."/>
            <person name="Martin S."/>
            <person name="Jiggins C."/>
            <person name="Moest M."/>
            <person name="Warren A I."/>
            <person name="Byers J.R.P. K."/>
            <person name="Montejo-Kovacevich G."/>
            <person name="Yen C E."/>
        </authorList>
    </citation>
    <scope>NUCLEOTIDE SEQUENCE [LARGE SCALE GENOMIC DNA]</scope>
</reference>
<comment type="caution">
    <text evidence="8">The sequence shown here is derived from an EMBL/GenBank/DDBJ whole genome shotgun (WGS) entry which is preliminary data.</text>
</comment>
<evidence type="ECO:0000313" key="9">
    <source>
        <dbReference type="Proteomes" id="UP000494256"/>
    </source>
</evidence>
<feature type="coiled-coil region" evidence="6">
    <location>
        <begin position="226"/>
        <end position="255"/>
    </location>
</feature>
<comment type="subunit">
    <text evidence="1">Self-associates forming complexes of several hundred monomers.</text>
</comment>
<protein>
    <recommendedName>
        <fullName evidence="2">Regulatory protein zeste</fullName>
    </recommendedName>
</protein>
<name>A0A8S1BB84_ARCPL</name>
<feature type="domain" description="Myb/SANT-like DNA-binding" evidence="7">
    <location>
        <begin position="11"/>
        <end position="85"/>
    </location>
</feature>
<gene>
    <name evidence="8" type="ORF">APLA_LOCUS15336</name>
</gene>
<evidence type="ECO:0000256" key="3">
    <source>
        <dbReference type="ARBA" id="ARBA00023015"/>
    </source>
</evidence>
<dbReference type="EMBL" id="CADEBD010000443">
    <property type="protein sequence ID" value="CAB3255652.1"/>
    <property type="molecule type" value="Genomic_DNA"/>
</dbReference>
<evidence type="ECO:0000256" key="5">
    <source>
        <dbReference type="ARBA" id="ARBA00025466"/>
    </source>
</evidence>
<evidence type="ECO:0000256" key="1">
    <source>
        <dbReference type="ARBA" id="ARBA00011764"/>
    </source>
</evidence>
<evidence type="ECO:0000256" key="4">
    <source>
        <dbReference type="ARBA" id="ARBA00023163"/>
    </source>
</evidence>
<keyword evidence="4" id="KW-0804">Transcription</keyword>
<keyword evidence="3" id="KW-0805">Transcription regulation</keyword>
<evidence type="ECO:0000259" key="7">
    <source>
        <dbReference type="Pfam" id="PF13873"/>
    </source>
</evidence>
<evidence type="ECO:0000256" key="2">
    <source>
        <dbReference type="ARBA" id="ARBA00016807"/>
    </source>
</evidence>
<accession>A0A8S1BB84</accession>